<protein>
    <submittedName>
        <fullName evidence="2">Fibroblast growth factor 18</fullName>
    </submittedName>
</protein>
<dbReference type="STRING" id="50429.A0A2B4SRD4"/>
<organism evidence="2 3">
    <name type="scientific">Stylophora pistillata</name>
    <name type="common">Smooth cauliflower coral</name>
    <dbReference type="NCBI Taxonomy" id="50429"/>
    <lineage>
        <taxon>Eukaryota</taxon>
        <taxon>Metazoa</taxon>
        <taxon>Cnidaria</taxon>
        <taxon>Anthozoa</taxon>
        <taxon>Hexacorallia</taxon>
        <taxon>Scleractinia</taxon>
        <taxon>Astrocoeniina</taxon>
        <taxon>Pocilloporidae</taxon>
        <taxon>Stylophora</taxon>
    </lineage>
</organism>
<evidence type="ECO:0000313" key="2">
    <source>
        <dbReference type="EMBL" id="PFX31057.1"/>
    </source>
</evidence>
<comment type="similarity">
    <text evidence="1">Belongs to the heparin-binding growth factors family.</text>
</comment>
<dbReference type="AlphaFoldDB" id="A0A2B4SRD4"/>
<evidence type="ECO:0000256" key="1">
    <source>
        <dbReference type="ARBA" id="ARBA00007936"/>
    </source>
</evidence>
<name>A0A2B4SRD4_STYPI</name>
<dbReference type="EMBL" id="LSMT01000041">
    <property type="protein sequence ID" value="PFX31057.1"/>
    <property type="molecule type" value="Genomic_DNA"/>
</dbReference>
<dbReference type="InterPro" id="IPR008996">
    <property type="entry name" value="IL1/FGF"/>
</dbReference>
<dbReference type="OrthoDB" id="5966406at2759"/>
<dbReference type="PANTHER" id="PTHR11486">
    <property type="entry name" value="FIBROBLAST GROWTH FACTOR"/>
    <property type="match status" value="1"/>
</dbReference>
<dbReference type="Gene3D" id="2.80.10.50">
    <property type="match status" value="1"/>
</dbReference>
<sequence length="263" mass="30461">MMNITVFVGGNAPKLHQLTHLICTVVVENTDLFLNIGDADYFVITKCLWFDFNLVPLTSFCVSPDTHALSTKAYPEPCPKNMHKHREFGRHRCLPIPYDLNGTSTHTNHIFVQIYSRATGKYIQIKKTRVDATGVNGSQYALLKLETGGLTSLVTIRGVKANRYLCLNKKGHIVARMKKQKYSRMKRCEFYQDDAKGYDQYRSARYPQWVLGFSKRGHPLSGAKSANRKNKCSYFLRYPLPNTGRKNRRNLRRMLRKSRRRFF</sequence>
<keyword evidence="3" id="KW-1185">Reference proteome</keyword>
<proteinExistence type="inferred from homology"/>
<gene>
    <name evidence="2" type="primary">Fgf18</name>
    <name evidence="2" type="ORF">AWC38_SpisGene4108</name>
</gene>
<dbReference type="Pfam" id="PF00167">
    <property type="entry name" value="FGF"/>
    <property type="match status" value="1"/>
</dbReference>
<dbReference type="SUPFAM" id="SSF50353">
    <property type="entry name" value="Cytokine"/>
    <property type="match status" value="1"/>
</dbReference>
<evidence type="ECO:0000313" key="3">
    <source>
        <dbReference type="Proteomes" id="UP000225706"/>
    </source>
</evidence>
<dbReference type="Proteomes" id="UP000225706">
    <property type="component" value="Unassembled WGS sequence"/>
</dbReference>
<reference evidence="3" key="1">
    <citation type="journal article" date="2017" name="bioRxiv">
        <title>Comparative analysis of the genomes of Stylophora pistillata and Acropora digitifera provides evidence for extensive differences between species of corals.</title>
        <authorList>
            <person name="Voolstra C.R."/>
            <person name="Li Y."/>
            <person name="Liew Y.J."/>
            <person name="Baumgarten S."/>
            <person name="Zoccola D."/>
            <person name="Flot J.-F."/>
            <person name="Tambutte S."/>
            <person name="Allemand D."/>
            <person name="Aranda M."/>
        </authorList>
    </citation>
    <scope>NUCLEOTIDE SEQUENCE [LARGE SCALE GENOMIC DNA]</scope>
</reference>
<dbReference type="GO" id="GO:0008083">
    <property type="term" value="F:growth factor activity"/>
    <property type="evidence" value="ECO:0007669"/>
    <property type="project" value="InterPro"/>
</dbReference>
<accession>A0A2B4SRD4</accession>
<comment type="caution">
    <text evidence="2">The sequence shown here is derived from an EMBL/GenBank/DDBJ whole genome shotgun (WGS) entry which is preliminary data.</text>
</comment>
<dbReference type="SMART" id="SM00442">
    <property type="entry name" value="FGF"/>
    <property type="match status" value="1"/>
</dbReference>
<dbReference type="InterPro" id="IPR002209">
    <property type="entry name" value="Fibroblast_GF_fam"/>
</dbReference>
<dbReference type="CDD" id="cd23307">
    <property type="entry name" value="beta-trefoil_FGF8-like"/>
    <property type="match status" value="1"/>
</dbReference>